<dbReference type="PANTHER" id="PTHR33112:SF16">
    <property type="entry name" value="HETEROKARYON INCOMPATIBILITY DOMAIN-CONTAINING PROTEIN"/>
    <property type="match status" value="1"/>
</dbReference>
<reference evidence="3" key="1">
    <citation type="journal article" date="2021" name="Nat. Commun.">
        <title>Genetic determinants of endophytism in the Arabidopsis root mycobiome.</title>
        <authorList>
            <person name="Mesny F."/>
            <person name="Miyauchi S."/>
            <person name="Thiergart T."/>
            <person name="Pickel B."/>
            <person name="Atanasova L."/>
            <person name="Karlsson M."/>
            <person name="Huettel B."/>
            <person name="Barry K.W."/>
            <person name="Haridas S."/>
            <person name="Chen C."/>
            <person name="Bauer D."/>
            <person name="Andreopoulos W."/>
            <person name="Pangilinan J."/>
            <person name="LaButti K."/>
            <person name="Riley R."/>
            <person name="Lipzen A."/>
            <person name="Clum A."/>
            <person name="Drula E."/>
            <person name="Henrissat B."/>
            <person name="Kohler A."/>
            <person name="Grigoriev I.V."/>
            <person name="Martin F.M."/>
            <person name="Hacquard S."/>
        </authorList>
    </citation>
    <scope>NUCLEOTIDE SEQUENCE</scope>
    <source>
        <strain evidence="3">MPI-CAGE-CH-0243</strain>
    </source>
</reference>
<evidence type="ECO:0000256" key="1">
    <source>
        <dbReference type="SAM" id="MobiDB-lite"/>
    </source>
</evidence>
<dbReference type="InterPro" id="IPR010730">
    <property type="entry name" value="HET"/>
</dbReference>
<dbReference type="Pfam" id="PF06985">
    <property type="entry name" value="HET"/>
    <property type="match status" value="1"/>
</dbReference>
<proteinExistence type="predicted"/>
<name>A0A9P9DLB6_9PLEO</name>
<dbReference type="EMBL" id="JAGMWT010000009">
    <property type="protein sequence ID" value="KAH7122820.1"/>
    <property type="molecule type" value="Genomic_DNA"/>
</dbReference>
<dbReference type="PANTHER" id="PTHR33112">
    <property type="entry name" value="DOMAIN PROTEIN, PUTATIVE-RELATED"/>
    <property type="match status" value="1"/>
</dbReference>
<evidence type="ECO:0000259" key="2">
    <source>
        <dbReference type="Pfam" id="PF06985"/>
    </source>
</evidence>
<evidence type="ECO:0000313" key="4">
    <source>
        <dbReference type="Proteomes" id="UP000700596"/>
    </source>
</evidence>
<sequence>MNFPEGNVDSLYHWCDICCENFIIDLTSDSRRSVGPSTGKICLLEVCQEDIDEWTARGCLFAKFLQRELGEANIRLGGELILGAGKCDMTNPVPPYEIEFFVYDLKDVERGQVSPTQICQFFLSFTLDTKSHYNNEDVLIASMEPINPFPGSPTSLSLYRDWFEECHETHSPCSKVGNFVPTRLLESAMSEILTIVRLIEPGPKQQTVQYASLSYCWGGPQPVTLTKETFVYLSHDLDIGDLPPTIRDAITVTSKLGLRYLWVDALCLYQDDDRDKALEIARMPLIYGQASVTIIASRSSSVHEGFLQDRPLGKRPGFSLQFLQQNCPSTTRNLIPHHCDEDSNFYSSGLEPLATRAWAFQERLLSPRVIDFRTARTEWRCQVHSDRGLEGSQLLTDGWKSKFQNQYFGWDFNLSQAIANWELRLFKGETVAPTKLKNTFTGFMDKVSRHLPKSFVKTLLIRPGSKSRLYFGKKSWGNVVESYSNCQLTNANDRLPALSAIALLYGKQQNDEYVAGLWASHLPAALLWHRNLDSSALLWKRSDTYCGSTWSWVSISGVVAFETDIEGGGFLERFSWNIREEQKGAPLGKLRGASFTCYCHLKAAFWKHVPSSPIENGPRTGKTDSNEGVGKASQSHGSTGAKDQVGVDPDKITTIDSIPMDGMSPNGKPHPTKLLFTHARTGEEEQLFGNVTFDIYMDEFENETSVLDVFLLPVKGHYDIRYTLTSTGPLVLRKLRCGNYERIGSFVHEPLAPEGTEVNETFQLQQDWLLEGKESKITIL</sequence>
<dbReference type="AlphaFoldDB" id="A0A9P9DLB6"/>
<feature type="region of interest" description="Disordered" evidence="1">
    <location>
        <begin position="612"/>
        <end position="649"/>
    </location>
</feature>
<evidence type="ECO:0000313" key="3">
    <source>
        <dbReference type="EMBL" id="KAH7122820.1"/>
    </source>
</evidence>
<organism evidence="3 4">
    <name type="scientific">Dendryphion nanum</name>
    <dbReference type="NCBI Taxonomy" id="256645"/>
    <lineage>
        <taxon>Eukaryota</taxon>
        <taxon>Fungi</taxon>
        <taxon>Dikarya</taxon>
        <taxon>Ascomycota</taxon>
        <taxon>Pezizomycotina</taxon>
        <taxon>Dothideomycetes</taxon>
        <taxon>Pleosporomycetidae</taxon>
        <taxon>Pleosporales</taxon>
        <taxon>Torulaceae</taxon>
        <taxon>Dendryphion</taxon>
    </lineage>
</organism>
<accession>A0A9P9DLB6</accession>
<dbReference type="Proteomes" id="UP000700596">
    <property type="component" value="Unassembled WGS sequence"/>
</dbReference>
<comment type="caution">
    <text evidence="3">The sequence shown here is derived from an EMBL/GenBank/DDBJ whole genome shotgun (WGS) entry which is preliminary data.</text>
</comment>
<dbReference type="OrthoDB" id="5125733at2759"/>
<keyword evidence="4" id="KW-1185">Reference proteome</keyword>
<feature type="domain" description="Heterokaryon incompatibility" evidence="2">
    <location>
        <begin position="210"/>
        <end position="362"/>
    </location>
</feature>
<gene>
    <name evidence="3" type="ORF">B0J11DRAFT_616172</name>
</gene>
<protein>
    <submittedName>
        <fullName evidence="3">Heterokaryon incompatibility protein-domain-containing protein</fullName>
    </submittedName>
</protein>